<evidence type="ECO:0000313" key="2">
    <source>
        <dbReference type="EMBL" id="TNN57188.1"/>
    </source>
</evidence>
<feature type="compositionally biased region" description="Basic residues" evidence="1">
    <location>
        <begin position="93"/>
        <end position="104"/>
    </location>
</feature>
<reference evidence="2 3" key="1">
    <citation type="submission" date="2019-03" db="EMBL/GenBank/DDBJ databases">
        <title>First draft genome of Liparis tanakae, snailfish: a comprehensive survey of snailfish specific genes.</title>
        <authorList>
            <person name="Kim W."/>
            <person name="Song I."/>
            <person name="Jeong J.-H."/>
            <person name="Kim D."/>
            <person name="Kim S."/>
            <person name="Ryu S."/>
            <person name="Song J.Y."/>
            <person name="Lee S.K."/>
        </authorList>
    </citation>
    <scope>NUCLEOTIDE SEQUENCE [LARGE SCALE GENOMIC DNA]</scope>
    <source>
        <tissue evidence="2">Muscle</tissue>
    </source>
</reference>
<protein>
    <submittedName>
        <fullName evidence="2">Uncharacterized protein</fullName>
    </submittedName>
</protein>
<dbReference type="EMBL" id="SRLO01000411">
    <property type="protein sequence ID" value="TNN57188.1"/>
    <property type="molecule type" value="Genomic_DNA"/>
</dbReference>
<accession>A0A4Z2GUB5</accession>
<organism evidence="2 3">
    <name type="scientific">Liparis tanakae</name>
    <name type="common">Tanaka's snailfish</name>
    <dbReference type="NCBI Taxonomy" id="230148"/>
    <lineage>
        <taxon>Eukaryota</taxon>
        <taxon>Metazoa</taxon>
        <taxon>Chordata</taxon>
        <taxon>Craniata</taxon>
        <taxon>Vertebrata</taxon>
        <taxon>Euteleostomi</taxon>
        <taxon>Actinopterygii</taxon>
        <taxon>Neopterygii</taxon>
        <taxon>Teleostei</taxon>
        <taxon>Neoteleostei</taxon>
        <taxon>Acanthomorphata</taxon>
        <taxon>Eupercaria</taxon>
        <taxon>Perciformes</taxon>
        <taxon>Cottioidei</taxon>
        <taxon>Cottales</taxon>
        <taxon>Liparidae</taxon>
        <taxon>Liparis</taxon>
    </lineage>
</organism>
<sequence length="170" mass="18652">MSTLRADGTEGRTQDAYLKICKGLSKCNVGSGRIKTRVTANPRFPLRAAASDQLIALRLKSSGERRPSFLTGTPWFGAPERDSASSLNSETRPRRRSPRGTRRLLKTAAGASLPFWTDLKGDFCLSRPQERRSFSFESSHPVNGPPRSSLGALRSPTDKPPPDGSWRSPL</sequence>
<feature type="region of interest" description="Disordered" evidence="1">
    <location>
        <begin position="134"/>
        <end position="170"/>
    </location>
</feature>
<dbReference type="Proteomes" id="UP000314294">
    <property type="component" value="Unassembled WGS sequence"/>
</dbReference>
<gene>
    <name evidence="2" type="ORF">EYF80_032618</name>
</gene>
<proteinExistence type="predicted"/>
<keyword evidence="3" id="KW-1185">Reference proteome</keyword>
<feature type="region of interest" description="Disordered" evidence="1">
    <location>
        <begin position="65"/>
        <end position="104"/>
    </location>
</feature>
<comment type="caution">
    <text evidence="2">The sequence shown here is derived from an EMBL/GenBank/DDBJ whole genome shotgun (WGS) entry which is preliminary data.</text>
</comment>
<evidence type="ECO:0000313" key="3">
    <source>
        <dbReference type="Proteomes" id="UP000314294"/>
    </source>
</evidence>
<evidence type="ECO:0000256" key="1">
    <source>
        <dbReference type="SAM" id="MobiDB-lite"/>
    </source>
</evidence>
<name>A0A4Z2GUB5_9TELE</name>
<dbReference type="AlphaFoldDB" id="A0A4Z2GUB5"/>